<dbReference type="OrthoDB" id="683049at2759"/>
<feature type="compositionally biased region" description="Basic and acidic residues" evidence="1">
    <location>
        <begin position="107"/>
        <end position="117"/>
    </location>
</feature>
<comment type="caution">
    <text evidence="2">The sequence shown here is derived from an EMBL/GenBank/DDBJ whole genome shotgun (WGS) entry which is preliminary data.</text>
</comment>
<reference evidence="2 3" key="1">
    <citation type="journal article" date="2020" name="IScience">
        <title>Genome Sequencing of the Endangered Kingdonia uniflora (Circaeasteraceae, Ranunculales) Reveals Potential Mechanisms of Evolutionary Specialization.</title>
        <authorList>
            <person name="Sun Y."/>
            <person name="Deng T."/>
            <person name="Zhang A."/>
            <person name="Moore M.J."/>
            <person name="Landis J.B."/>
            <person name="Lin N."/>
            <person name="Zhang H."/>
            <person name="Zhang X."/>
            <person name="Huang J."/>
            <person name="Zhang X."/>
            <person name="Sun H."/>
            <person name="Wang H."/>
        </authorList>
    </citation>
    <scope>NUCLEOTIDE SEQUENCE [LARGE SCALE GENOMIC DNA]</scope>
    <source>
        <strain evidence="2">TB1705</strain>
        <tissue evidence="2">Leaf</tissue>
    </source>
</reference>
<keyword evidence="3" id="KW-1185">Reference proteome</keyword>
<evidence type="ECO:0000313" key="3">
    <source>
        <dbReference type="Proteomes" id="UP000541444"/>
    </source>
</evidence>
<gene>
    <name evidence="2" type="ORF">GIB67_010599</name>
</gene>
<dbReference type="Proteomes" id="UP000541444">
    <property type="component" value="Unassembled WGS sequence"/>
</dbReference>
<protein>
    <submittedName>
        <fullName evidence="2">Uncharacterized protein</fullName>
    </submittedName>
</protein>
<feature type="non-terminal residue" evidence="2">
    <location>
        <position position="1"/>
    </location>
</feature>
<dbReference type="EMBL" id="JACGCM010001659">
    <property type="protein sequence ID" value="KAF6152025.1"/>
    <property type="molecule type" value="Genomic_DNA"/>
</dbReference>
<organism evidence="2 3">
    <name type="scientific">Kingdonia uniflora</name>
    <dbReference type="NCBI Taxonomy" id="39325"/>
    <lineage>
        <taxon>Eukaryota</taxon>
        <taxon>Viridiplantae</taxon>
        <taxon>Streptophyta</taxon>
        <taxon>Embryophyta</taxon>
        <taxon>Tracheophyta</taxon>
        <taxon>Spermatophyta</taxon>
        <taxon>Magnoliopsida</taxon>
        <taxon>Ranunculales</taxon>
        <taxon>Circaeasteraceae</taxon>
        <taxon>Kingdonia</taxon>
    </lineage>
</organism>
<evidence type="ECO:0000256" key="1">
    <source>
        <dbReference type="SAM" id="MobiDB-lite"/>
    </source>
</evidence>
<accession>A0A7J7MAU9</accession>
<evidence type="ECO:0000313" key="2">
    <source>
        <dbReference type="EMBL" id="KAF6152025.1"/>
    </source>
</evidence>
<feature type="compositionally biased region" description="Polar residues" evidence="1">
    <location>
        <begin position="92"/>
        <end position="105"/>
    </location>
</feature>
<dbReference type="AlphaFoldDB" id="A0A7J7MAU9"/>
<feature type="region of interest" description="Disordered" evidence="1">
    <location>
        <begin position="82"/>
        <end position="117"/>
    </location>
</feature>
<proteinExistence type="predicted"/>
<name>A0A7J7MAU9_9MAGN</name>
<sequence length="117" mass="13674">NCYICYVVYPFLIEYNAYAYAYPVSDTFDWLKMFGKMSLRRRSIRPLLFNIEIYWRNCLMVDLLLGILHGLQEGEAIPSYDVPINPVREPTPGTTSRTQVGVRTQSKGKDQLRQFNQ</sequence>